<dbReference type="OrthoDB" id="10526323at2759"/>
<proteinExistence type="predicted"/>
<dbReference type="EMBL" id="REGN01007722">
    <property type="protein sequence ID" value="RNA05443.1"/>
    <property type="molecule type" value="Genomic_DNA"/>
</dbReference>
<comment type="caution">
    <text evidence="1">The sequence shown here is derived from an EMBL/GenBank/DDBJ whole genome shotgun (WGS) entry which is preliminary data.</text>
</comment>
<name>A0A3M7Q2B0_BRAPC</name>
<evidence type="ECO:0000313" key="1">
    <source>
        <dbReference type="EMBL" id="RNA05443.1"/>
    </source>
</evidence>
<keyword evidence="2" id="KW-1185">Reference proteome</keyword>
<dbReference type="AlphaFoldDB" id="A0A3M7Q2B0"/>
<reference evidence="1 2" key="1">
    <citation type="journal article" date="2018" name="Sci. Rep.">
        <title>Genomic signatures of local adaptation to the degree of environmental predictability in rotifers.</title>
        <authorList>
            <person name="Franch-Gras L."/>
            <person name="Hahn C."/>
            <person name="Garcia-Roger E.M."/>
            <person name="Carmona M.J."/>
            <person name="Serra M."/>
            <person name="Gomez A."/>
        </authorList>
    </citation>
    <scope>NUCLEOTIDE SEQUENCE [LARGE SCALE GENOMIC DNA]</scope>
    <source>
        <strain evidence="1">HYR1</strain>
    </source>
</reference>
<sequence length="128" mass="15589">MQIEFFERLLENEFTKSIIKELLNVENDKDYISNTLDLLNEIEFESSMDLIDKCKYYGYVTELEFETSKKNNTVFEELKKVFNKQERQTESIYVSMSFEKFKIRTETNKKKIEKFFNYKFVIKTLCNF</sequence>
<evidence type="ECO:0000313" key="2">
    <source>
        <dbReference type="Proteomes" id="UP000276133"/>
    </source>
</evidence>
<organism evidence="1 2">
    <name type="scientific">Brachionus plicatilis</name>
    <name type="common">Marine rotifer</name>
    <name type="synonym">Brachionus muelleri</name>
    <dbReference type="NCBI Taxonomy" id="10195"/>
    <lineage>
        <taxon>Eukaryota</taxon>
        <taxon>Metazoa</taxon>
        <taxon>Spiralia</taxon>
        <taxon>Gnathifera</taxon>
        <taxon>Rotifera</taxon>
        <taxon>Eurotatoria</taxon>
        <taxon>Monogononta</taxon>
        <taxon>Pseudotrocha</taxon>
        <taxon>Ploima</taxon>
        <taxon>Brachionidae</taxon>
        <taxon>Brachionus</taxon>
    </lineage>
</organism>
<dbReference type="Proteomes" id="UP000276133">
    <property type="component" value="Unassembled WGS sequence"/>
</dbReference>
<protein>
    <submittedName>
        <fullName evidence="1">Uncharacterized protein</fullName>
    </submittedName>
</protein>
<accession>A0A3M7Q2B0</accession>
<gene>
    <name evidence="1" type="ORF">BpHYR1_046529</name>
</gene>